<reference evidence="2 3" key="1">
    <citation type="submission" date="2020-08" db="EMBL/GenBank/DDBJ databases">
        <authorList>
            <person name="Liu C."/>
            <person name="Sun Q."/>
        </authorList>
    </citation>
    <scope>NUCLEOTIDE SEQUENCE [LARGE SCALE GENOMIC DNA]</scope>
    <source>
        <strain evidence="2 3">NSJ-38</strain>
    </source>
</reference>
<evidence type="ECO:0000313" key="2">
    <source>
        <dbReference type="EMBL" id="QNM06321.1"/>
    </source>
</evidence>
<dbReference type="Pfam" id="PF12697">
    <property type="entry name" value="Abhydrolase_6"/>
    <property type="match status" value="1"/>
</dbReference>
<dbReference type="RefSeq" id="WP_249303730.1">
    <property type="nucleotide sequence ID" value="NZ_CP060634.1"/>
</dbReference>
<dbReference type="SUPFAM" id="SSF53474">
    <property type="entry name" value="alpha/beta-Hydrolases"/>
    <property type="match status" value="1"/>
</dbReference>
<dbReference type="AlphaFoldDB" id="A0A7G9G689"/>
<evidence type="ECO:0000313" key="3">
    <source>
        <dbReference type="Proteomes" id="UP000515823"/>
    </source>
</evidence>
<name>A0A7G9G689_9FIRM</name>
<dbReference type="EMBL" id="CP060634">
    <property type="protein sequence ID" value="QNM06321.1"/>
    <property type="molecule type" value="Genomic_DNA"/>
</dbReference>
<dbReference type="Proteomes" id="UP000515823">
    <property type="component" value="Chromosome"/>
</dbReference>
<proteinExistence type="predicted"/>
<keyword evidence="2" id="KW-0378">Hydrolase</keyword>
<dbReference type="KEGG" id="qdo:H9Q78_04055"/>
<dbReference type="GO" id="GO:0016787">
    <property type="term" value="F:hydrolase activity"/>
    <property type="evidence" value="ECO:0007669"/>
    <property type="project" value="UniProtKB-KW"/>
</dbReference>
<feature type="domain" description="AB hydrolase-1" evidence="1">
    <location>
        <begin position="22"/>
        <end position="240"/>
    </location>
</feature>
<protein>
    <submittedName>
        <fullName evidence="2">Alpha/beta hydrolase</fullName>
    </submittedName>
</protein>
<organism evidence="2 3">
    <name type="scientific">Qiania dongpingensis</name>
    <dbReference type="NCBI Taxonomy" id="2763669"/>
    <lineage>
        <taxon>Bacteria</taxon>
        <taxon>Bacillati</taxon>
        <taxon>Bacillota</taxon>
        <taxon>Clostridia</taxon>
        <taxon>Lachnospirales</taxon>
        <taxon>Lachnospiraceae</taxon>
        <taxon>Qiania</taxon>
    </lineage>
</organism>
<dbReference type="PANTHER" id="PTHR43798">
    <property type="entry name" value="MONOACYLGLYCEROL LIPASE"/>
    <property type="match status" value="1"/>
</dbReference>
<dbReference type="Gene3D" id="3.40.50.1820">
    <property type="entry name" value="alpha/beta hydrolase"/>
    <property type="match status" value="1"/>
</dbReference>
<dbReference type="InterPro" id="IPR050266">
    <property type="entry name" value="AB_hydrolase_sf"/>
</dbReference>
<keyword evidence="3" id="KW-1185">Reference proteome</keyword>
<dbReference type="InterPro" id="IPR029058">
    <property type="entry name" value="AB_hydrolase_fold"/>
</dbReference>
<dbReference type="InterPro" id="IPR000073">
    <property type="entry name" value="AB_hydrolase_1"/>
</dbReference>
<evidence type="ECO:0000259" key="1">
    <source>
        <dbReference type="Pfam" id="PF12697"/>
    </source>
</evidence>
<accession>A0A7G9G689</accession>
<gene>
    <name evidence="2" type="ORF">H9Q78_04055</name>
</gene>
<sequence>MSYFGYQGKKIYYKEYGEGKPVVFLHGNTASSRMFEPLCQLYEEGMKIILIDFLGHGRSDRLDEFPVDLWQEEARQTIALLEHLHCGKAGLVGTSGGAWAAVNAALERPDLMDRVAADSFDGRRLAEGFAASLMDERKAAKKDAQALWFYEWCQGTDWERVVDMDTRALVRCAEEESPLFCRPIGELQVPLFLLGSREDNMIRKDFEKEYEEIAKETGAKIRIFETGGHPAIYSNAEKAAEEIRRFMLEDN</sequence>